<dbReference type="GeneID" id="31364521"/>
<feature type="region of interest" description="Disordered" evidence="1">
    <location>
        <begin position="82"/>
        <end position="120"/>
    </location>
</feature>
<proteinExistence type="predicted"/>
<evidence type="ECO:0000313" key="2">
    <source>
        <dbReference type="EMBL" id="EFA78394.1"/>
    </source>
</evidence>
<dbReference type="Proteomes" id="UP000001396">
    <property type="component" value="Unassembled WGS sequence"/>
</dbReference>
<accession>D3BKG4</accession>
<name>D3BKG4_HETP5</name>
<dbReference type="InParanoid" id="D3BKG4"/>
<gene>
    <name evidence="2" type="ORF">PPL_09045</name>
</gene>
<protein>
    <submittedName>
        <fullName evidence="2">Uncharacterized protein</fullName>
    </submittedName>
</protein>
<sequence length="120" mass="13814">MSGVLQKLLFLRDCKLSTSLDKEESDGLFKQLQSREEFISVLENSGLNIDCVLATLTSFPVLYIRHILILWEIFETTIRSNQPNKFPHPEDRGPKNNGNWNGSAIRKIKSSKPRRRSVKK</sequence>
<feature type="compositionally biased region" description="Basic residues" evidence="1">
    <location>
        <begin position="106"/>
        <end position="120"/>
    </location>
</feature>
<dbReference type="RefSeq" id="XP_020430519.1">
    <property type="nucleotide sequence ID" value="XM_020579844.1"/>
</dbReference>
<dbReference type="EMBL" id="ADBJ01000038">
    <property type="protein sequence ID" value="EFA78394.1"/>
    <property type="molecule type" value="Genomic_DNA"/>
</dbReference>
<evidence type="ECO:0000313" key="3">
    <source>
        <dbReference type="Proteomes" id="UP000001396"/>
    </source>
</evidence>
<comment type="caution">
    <text evidence="2">The sequence shown here is derived from an EMBL/GenBank/DDBJ whole genome shotgun (WGS) entry which is preliminary data.</text>
</comment>
<keyword evidence="3" id="KW-1185">Reference proteome</keyword>
<organism evidence="2 3">
    <name type="scientific">Heterostelium pallidum (strain ATCC 26659 / Pp 5 / PN500)</name>
    <name type="common">Cellular slime mold</name>
    <name type="synonym">Polysphondylium pallidum</name>
    <dbReference type="NCBI Taxonomy" id="670386"/>
    <lineage>
        <taxon>Eukaryota</taxon>
        <taxon>Amoebozoa</taxon>
        <taxon>Evosea</taxon>
        <taxon>Eumycetozoa</taxon>
        <taxon>Dictyostelia</taxon>
        <taxon>Acytosteliales</taxon>
        <taxon>Acytosteliaceae</taxon>
        <taxon>Heterostelium</taxon>
    </lineage>
</organism>
<dbReference type="AlphaFoldDB" id="D3BKG4"/>
<reference evidence="2 3" key="1">
    <citation type="journal article" date="2011" name="Genome Res.">
        <title>Phylogeny-wide analysis of social amoeba genomes highlights ancient origins for complex intercellular communication.</title>
        <authorList>
            <person name="Heidel A.J."/>
            <person name="Lawal H.M."/>
            <person name="Felder M."/>
            <person name="Schilde C."/>
            <person name="Helps N.R."/>
            <person name="Tunggal B."/>
            <person name="Rivero F."/>
            <person name="John U."/>
            <person name="Schleicher M."/>
            <person name="Eichinger L."/>
            <person name="Platzer M."/>
            <person name="Noegel A.A."/>
            <person name="Schaap P."/>
            <person name="Gloeckner G."/>
        </authorList>
    </citation>
    <scope>NUCLEOTIDE SEQUENCE [LARGE SCALE GENOMIC DNA]</scope>
    <source>
        <strain evidence="3">ATCC 26659 / Pp 5 / PN500</strain>
    </source>
</reference>
<evidence type="ECO:0000256" key="1">
    <source>
        <dbReference type="SAM" id="MobiDB-lite"/>
    </source>
</evidence>